<dbReference type="RefSeq" id="XP_018023402.1">
    <property type="nucleotide sequence ID" value="XM_018167913.2"/>
</dbReference>
<keyword evidence="4" id="KW-0804">Transcription</keyword>
<dbReference type="GO" id="GO:0006351">
    <property type="term" value="P:DNA-templated transcription"/>
    <property type="evidence" value="ECO:0007669"/>
    <property type="project" value="InterPro"/>
</dbReference>
<comment type="similarity">
    <text evidence="2">Belongs to the eukaryotic RPA49/POLR1E RNA polymerase subunit family.</text>
</comment>
<dbReference type="Proteomes" id="UP000694843">
    <property type="component" value="Unplaced"/>
</dbReference>
<accession>A0A8B7PCJ7</accession>
<dbReference type="PANTHER" id="PTHR14440">
    <property type="entry name" value="DNA-DIRECTED RNA POLYMERASE I SUBUNIT RPA49"/>
    <property type="match status" value="1"/>
</dbReference>
<dbReference type="InterPro" id="IPR009668">
    <property type="entry name" value="RNA_pol-assoc_fac_A49-like"/>
</dbReference>
<keyword evidence="6" id="KW-1185">Reference proteome</keyword>
<reference evidence="7" key="1">
    <citation type="submission" date="2025-08" db="UniProtKB">
        <authorList>
            <consortium name="RefSeq"/>
        </authorList>
    </citation>
    <scope>IDENTIFICATION</scope>
    <source>
        <tissue evidence="7">Whole organism</tissue>
    </source>
</reference>
<dbReference type="KEGG" id="hazt:108679314"/>
<comment type="subcellular location">
    <subcellularLocation>
        <location evidence="1">Nucleus</location>
        <location evidence="1">Nucleolus</location>
    </subcellularLocation>
</comment>
<evidence type="ECO:0000256" key="1">
    <source>
        <dbReference type="ARBA" id="ARBA00004604"/>
    </source>
</evidence>
<evidence type="ECO:0000256" key="2">
    <source>
        <dbReference type="ARBA" id="ARBA00009430"/>
    </source>
</evidence>
<evidence type="ECO:0000313" key="6">
    <source>
        <dbReference type="Proteomes" id="UP000694843"/>
    </source>
</evidence>
<sequence>MDSLHEKPRSKKRKFVIESVENLSVQAMLAHPALVRFRTTPPELSSLTTTLEREPYVEGDRPGRKYISRLTLNDMDGKVYSGQNQLCRHSNNDICLVGIANKKTGKMRLLEAEEFLVSPEIDLVNNEPDEVNSPKKYNATVLFGTKKNRLKHKVLMEEKDRRAAELTSSVEKARPLIEKTTSVVTSSSSDNSYFLPPINTSAKTVDEVYNMSDIVEDYVLEHLIDEASALLETKGLDTEKVRPLFMQCLAGARLETDDEGRLRYACAAIYVEYLCRIVSGVDLPLDNMDDAVVEHLKNTYKLTKKARFLPPEMIHKALANIMQKFEIFIRTPDDGAVAAREKDIHAYCDSASFAISRSIIGEQNFSFRQKEKMSIG</sequence>
<organism evidence="6 7">
    <name type="scientific">Hyalella azteca</name>
    <name type="common">Amphipod</name>
    <dbReference type="NCBI Taxonomy" id="294128"/>
    <lineage>
        <taxon>Eukaryota</taxon>
        <taxon>Metazoa</taxon>
        <taxon>Ecdysozoa</taxon>
        <taxon>Arthropoda</taxon>
        <taxon>Crustacea</taxon>
        <taxon>Multicrustacea</taxon>
        <taxon>Malacostraca</taxon>
        <taxon>Eumalacostraca</taxon>
        <taxon>Peracarida</taxon>
        <taxon>Amphipoda</taxon>
        <taxon>Senticaudata</taxon>
        <taxon>Talitrida</taxon>
        <taxon>Talitroidea</taxon>
        <taxon>Hyalellidae</taxon>
        <taxon>Hyalella</taxon>
    </lineage>
</organism>
<evidence type="ECO:0000256" key="3">
    <source>
        <dbReference type="ARBA" id="ARBA00022478"/>
    </source>
</evidence>
<dbReference type="GO" id="GO:0005730">
    <property type="term" value="C:nucleolus"/>
    <property type="evidence" value="ECO:0007669"/>
    <property type="project" value="UniProtKB-SubCell"/>
</dbReference>
<dbReference type="AlphaFoldDB" id="A0A8B7PCJ7"/>
<evidence type="ECO:0000256" key="5">
    <source>
        <dbReference type="ARBA" id="ARBA00023242"/>
    </source>
</evidence>
<dbReference type="GO" id="GO:0000428">
    <property type="term" value="C:DNA-directed RNA polymerase complex"/>
    <property type="evidence" value="ECO:0007669"/>
    <property type="project" value="UniProtKB-KW"/>
</dbReference>
<dbReference type="GeneID" id="108679314"/>
<proteinExistence type="inferred from homology"/>
<dbReference type="Pfam" id="PF06870">
    <property type="entry name" value="RNA_pol_I_A49"/>
    <property type="match status" value="1"/>
</dbReference>
<keyword evidence="3" id="KW-0240">DNA-directed RNA polymerase</keyword>
<protein>
    <submittedName>
        <fullName evidence="7">Uncharacterized protein LOC108679314</fullName>
    </submittedName>
</protein>
<dbReference type="OrthoDB" id="277398at2759"/>
<evidence type="ECO:0000313" key="7">
    <source>
        <dbReference type="RefSeq" id="XP_018023402.1"/>
    </source>
</evidence>
<gene>
    <name evidence="7" type="primary">LOC108679314</name>
</gene>
<keyword evidence="5" id="KW-0539">Nucleus</keyword>
<name>A0A8B7PCJ7_HYAAZ</name>
<dbReference type="GO" id="GO:0003677">
    <property type="term" value="F:DNA binding"/>
    <property type="evidence" value="ECO:0007669"/>
    <property type="project" value="InterPro"/>
</dbReference>
<evidence type="ECO:0000256" key="4">
    <source>
        <dbReference type="ARBA" id="ARBA00023163"/>
    </source>
</evidence>